<feature type="domain" description="Aminotransferase class V" evidence="2">
    <location>
        <begin position="64"/>
        <end position="395"/>
    </location>
</feature>
<reference evidence="3 4" key="2">
    <citation type="submission" date="2021-10" db="EMBL/GenBank/DDBJ databases">
        <authorList>
            <person name="Piombo E."/>
        </authorList>
    </citation>
    <scope>NUCLEOTIDE SEQUENCE [LARGE SCALE GENOMIC DNA]</scope>
</reference>
<evidence type="ECO:0000259" key="2">
    <source>
        <dbReference type="Pfam" id="PF00266"/>
    </source>
</evidence>
<keyword evidence="1" id="KW-0663">Pyridoxal phosphate</keyword>
<dbReference type="Gene3D" id="3.90.1150.10">
    <property type="entry name" value="Aspartate Aminotransferase, domain 1"/>
    <property type="match status" value="1"/>
</dbReference>
<gene>
    <name evidence="3" type="ORF">CBYS24578_00003586</name>
</gene>
<reference evidence="4" key="1">
    <citation type="submission" date="2019-06" db="EMBL/GenBank/DDBJ databases">
        <authorList>
            <person name="Broberg M."/>
        </authorList>
    </citation>
    <scope>NUCLEOTIDE SEQUENCE [LARGE SCALE GENOMIC DNA]</scope>
</reference>
<dbReference type="InterPro" id="IPR015424">
    <property type="entry name" value="PyrdxlP-dep_Trfase"/>
</dbReference>
<dbReference type="AlphaFoldDB" id="A0A9N9USW5"/>
<dbReference type="OrthoDB" id="5978656at2759"/>
<proteinExistence type="predicted"/>
<keyword evidence="4" id="KW-1185">Reference proteome</keyword>
<dbReference type="SUPFAM" id="SSF53383">
    <property type="entry name" value="PLP-dependent transferases"/>
    <property type="match status" value="1"/>
</dbReference>
<evidence type="ECO:0000256" key="1">
    <source>
        <dbReference type="ARBA" id="ARBA00022898"/>
    </source>
</evidence>
<dbReference type="EMBL" id="CABFNO020001546">
    <property type="protein sequence ID" value="CAG9998290.1"/>
    <property type="molecule type" value="Genomic_DNA"/>
</dbReference>
<evidence type="ECO:0000313" key="4">
    <source>
        <dbReference type="Proteomes" id="UP000754883"/>
    </source>
</evidence>
<dbReference type="InterPro" id="IPR015421">
    <property type="entry name" value="PyrdxlP-dep_Trfase_major"/>
</dbReference>
<evidence type="ECO:0000313" key="3">
    <source>
        <dbReference type="EMBL" id="CAG9998290.1"/>
    </source>
</evidence>
<organism evidence="3 4">
    <name type="scientific">Clonostachys byssicola</name>
    <dbReference type="NCBI Taxonomy" id="160290"/>
    <lineage>
        <taxon>Eukaryota</taxon>
        <taxon>Fungi</taxon>
        <taxon>Dikarya</taxon>
        <taxon>Ascomycota</taxon>
        <taxon>Pezizomycotina</taxon>
        <taxon>Sordariomycetes</taxon>
        <taxon>Hypocreomycetidae</taxon>
        <taxon>Hypocreales</taxon>
        <taxon>Bionectriaceae</taxon>
        <taxon>Clonostachys</taxon>
    </lineage>
</organism>
<name>A0A9N9USW5_9HYPO</name>
<dbReference type="Gene3D" id="3.40.640.10">
    <property type="entry name" value="Type I PLP-dependent aspartate aminotransferase-like (Major domain)"/>
    <property type="match status" value="1"/>
</dbReference>
<accession>A0A9N9USW5</accession>
<dbReference type="InterPro" id="IPR015422">
    <property type="entry name" value="PyrdxlP-dep_Trfase_small"/>
</dbReference>
<dbReference type="Pfam" id="PF00266">
    <property type="entry name" value="Aminotran_5"/>
    <property type="match status" value="1"/>
</dbReference>
<dbReference type="InterPro" id="IPR000192">
    <property type="entry name" value="Aminotrans_V_dom"/>
</dbReference>
<dbReference type="Proteomes" id="UP000754883">
    <property type="component" value="Unassembled WGS sequence"/>
</dbReference>
<protein>
    <recommendedName>
        <fullName evidence="2">Aminotransferase class V domain-containing protein</fullName>
    </recommendedName>
</protein>
<dbReference type="PANTHER" id="PTHR43586">
    <property type="entry name" value="CYSTEINE DESULFURASE"/>
    <property type="match status" value="1"/>
</dbReference>
<comment type="caution">
    <text evidence="3">The sequence shown here is derived from an EMBL/GenBank/DDBJ whole genome shotgun (WGS) entry which is preliminary data.</text>
</comment>
<sequence>MASIDTFNVEHDGKSFAAYRKVVPLISNPDVLYLNSAFMPPSNLLVHDAFARFSNEALYNPNPKAQWLAAAEETRALVGRYINAEPSTLSFTRDTTEGLGYFIRSIKFSPGDNVVILDTEHPNHVLGWLSLRSQGLEVRQVPTTAEVDRTGQLTAANAATFAPYVDERTKAIGLSSIMFHSGQWNDVEDICDTYRPRGIHVLADLTQQVGFTHVDVQALGVSAAAFSLHKGLNCPTGFGVLYVNQQVLEELNPEPPMTTFASLADRRADFTVDVADPILLQNNARRFDHWNQNLSAVAAAKAHLTFYLDTMGPKKVESYLFSLGDALRDECKQLRIKIIGPQSRKEHAPHLYILDINGEGWVNFMKENGVQISPYRLGIRVSFGFYNNLDDVKRLAKILRQGLQSGLRTQTASGTASSRL</sequence>
<dbReference type="PANTHER" id="PTHR43586:SF8">
    <property type="entry name" value="CYSTEINE DESULFURASE 1, CHLOROPLASTIC"/>
    <property type="match status" value="1"/>
</dbReference>